<protein>
    <submittedName>
        <fullName evidence="2">Uncharacterized protein</fullName>
    </submittedName>
</protein>
<keyword evidence="1" id="KW-0175">Coiled coil</keyword>
<accession>A0A8S5S9H3</accession>
<name>A0A8S5S9H3_9CAUD</name>
<reference evidence="2" key="1">
    <citation type="journal article" date="2021" name="Proc. Natl. Acad. Sci. U.S.A.">
        <title>A Catalog of Tens of Thousands of Viruses from Human Metagenomes Reveals Hidden Associations with Chronic Diseases.</title>
        <authorList>
            <person name="Tisza M.J."/>
            <person name="Buck C.B."/>
        </authorList>
    </citation>
    <scope>NUCLEOTIDE SEQUENCE</scope>
    <source>
        <strain evidence="2">Ctylc9</strain>
    </source>
</reference>
<feature type="coiled-coil region" evidence="1">
    <location>
        <begin position="94"/>
        <end position="128"/>
    </location>
</feature>
<evidence type="ECO:0000256" key="1">
    <source>
        <dbReference type="SAM" id="Coils"/>
    </source>
</evidence>
<evidence type="ECO:0000313" key="2">
    <source>
        <dbReference type="EMBL" id="DAF47335.1"/>
    </source>
</evidence>
<dbReference type="EMBL" id="BK032554">
    <property type="protein sequence ID" value="DAF47335.1"/>
    <property type="molecule type" value="Genomic_DNA"/>
</dbReference>
<organism evidence="2">
    <name type="scientific">Siphoviridae sp. ctylc9</name>
    <dbReference type="NCBI Taxonomy" id="2827977"/>
    <lineage>
        <taxon>Viruses</taxon>
        <taxon>Duplodnaviria</taxon>
        <taxon>Heunggongvirae</taxon>
        <taxon>Uroviricota</taxon>
        <taxon>Caudoviricetes</taxon>
    </lineage>
</organism>
<sequence length="183" mass="21908">MQYIKEDIENMLIEHPKNEAKLTEVKLKLEQYNKRLDYAGTVYEDTPEEIIEAMQLSGNGYDTFHSNTNKVSDKVANTAMNYHKEEYHINKEDRAFLERKVREYQDIKLELDQKIVRVENMLNQLSEDEEFVIRKYYMKKSKWNYVEKAYFDNFEIHKSIKQLQVYRDSALDSMLEVINVGEG</sequence>
<proteinExistence type="predicted"/>